<evidence type="ECO:0000256" key="5">
    <source>
        <dbReference type="ARBA" id="ARBA00022771"/>
    </source>
</evidence>
<dbReference type="SMART" id="SM00431">
    <property type="entry name" value="SCAN"/>
    <property type="match status" value="1"/>
</dbReference>
<evidence type="ECO:0000256" key="3">
    <source>
        <dbReference type="ARBA" id="ARBA00022723"/>
    </source>
</evidence>
<comment type="similarity">
    <text evidence="2">Belongs to the krueppel C2H2-type zinc-finger protein family.</text>
</comment>
<keyword evidence="3" id="KW-0479">Metal-binding</keyword>
<dbReference type="AlphaFoldDB" id="A0A8C3T3L4"/>
<evidence type="ECO:0000256" key="10">
    <source>
        <dbReference type="ARBA" id="ARBA00023242"/>
    </source>
</evidence>
<evidence type="ECO:0000256" key="7">
    <source>
        <dbReference type="ARBA" id="ARBA00023015"/>
    </source>
</evidence>
<proteinExistence type="inferred from homology"/>
<dbReference type="PROSITE" id="PS00028">
    <property type="entry name" value="ZINC_FINGER_C2H2_1"/>
    <property type="match status" value="7"/>
</dbReference>
<name>A0A8C3T3L4_CHESE</name>
<evidence type="ECO:0000256" key="1">
    <source>
        <dbReference type="ARBA" id="ARBA00004123"/>
    </source>
</evidence>
<dbReference type="FunFam" id="3.30.160.60:FF:002343">
    <property type="entry name" value="Zinc finger protein 33A"/>
    <property type="match status" value="3"/>
</dbReference>
<dbReference type="FunFam" id="3.30.160.60:FF:000663">
    <property type="entry name" value="Zinc finger protein 45"/>
    <property type="match status" value="1"/>
</dbReference>
<dbReference type="SUPFAM" id="SSF57667">
    <property type="entry name" value="beta-beta-alpha zinc fingers"/>
    <property type="match status" value="5"/>
</dbReference>
<evidence type="ECO:0000256" key="2">
    <source>
        <dbReference type="ARBA" id="ARBA00006991"/>
    </source>
</evidence>
<keyword evidence="9" id="KW-0804">Transcription</keyword>
<dbReference type="SUPFAM" id="SSF47353">
    <property type="entry name" value="Retrovirus capsid dimerization domain-like"/>
    <property type="match status" value="1"/>
</dbReference>
<keyword evidence="15" id="KW-1185">Reference proteome</keyword>
<feature type="domain" description="SCAN box" evidence="13">
    <location>
        <begin position="30"/>
        <end position="103"/>
    </location>
</feature>
<comment type="subcellular location">
    <subcellularLocation>
        <location evidence="1">Nucleus</location>
    </subcellularLocation>
</comment>
<evidence type="ECO:0000259" key="12">
    <source>
        <dbReference type="PROSITE" id="PS50157"/>
    </source>
</evidence>
<keyword evidence="10" id="KW-0539">Nucleus</keyword>
<dbReference type="GO" id="GO:0008270">
    <property type="term" value="F:zinc ion binding"/>
    <property type="evidence" value="ECO:0007669"/>
    <property type="project" value="UniProtKB-KW"/>
</dbReference>
<accession>A0A8C3T3L4</accession>
<dbReference type="PROSITE" id="PS50804">
    <property type="entry name" value="SCAN_BOX"/>
    <property type="match status" value="1"/>
</dbReference>
<feature type="domain" description="C2H2-type" evidence="12">
    <location>
        <begin position="167"/>
        <end position="194"/>
    </location>
</feature>
<keyword evidence="8" id="KW-0238">DNA-binding</keyword>
<evidence type="ECO:0000256" key="9">
    <source>
        <dbReference type="ARBA" id="ARBA00023163"/>
    </source>
</evidence>
<feature type="domain" description="C2H2-type" evidence="12">
    <location>
        <begin position="212"/>
        <end position="239"/>
    </location>
</feature>
<dbReference type="SMART" id="SM00355">
    <property type="entry name" value="ZnF_C2H2"/>
    <property type="match status" value="8"/>
</dbReference>
<dbReference type="InterPro" id="IPR038269">
    <property type="entry name" value="SCAN_sf"/>
</dbReference>
<organism evidence="14 15">
    <name type="scientific">Chelydra serpentina</name>
    <name type="common">Snapping turtle</name>
    <name type="synonym">Testudo serpentina</name>
    <dbReference type="NCBI Taxonomy" id="8475"/>
    <lineage>
        <taxon>Eukaryota</taxon>
        <taxon>Metazoa</taxon>
        <taxon>Chordata</taxon>
        <taxon>Craniata</taxon>
        <taxon>Vertebrata</taxon>
        <taxon>Euteleostomi</taxon>
        <taxon>Archelosauria</taxon>
        <taxon>Testudinata</taxon>
        <taxon>Testudines</taxon>
        <taxon>Cryptodira</taxon>
        <taxon>Durocryptodira</taxon>
        <taxon>Americhelydia</taxon>
        <taxon>Chelydroidea</taxon>
        <taxon>Chelydridae</taxon>
        <taxon>Chelydra</taxon>
    </lineage>
</organism>
<evidence type="ECO:0000256" key="8">
    <source>
        <dbReference type="ARBA" id="ARBA00023125"/>
    </source>
</evidence>
<evidence type="ECO:0000256" key="11">
    <source>
        <dbReference type="PROSITE-ProRule" id="PRU00042"/>
    </source>
</evidence>
<dbReference type="PROSITE" id="PS50157">
    <property type="entry name" value="ZINC_FINGER_C2H2_2"/>
    <property type="match status" value="8"/>
</dbReference>
<evidence type="ECO:0000256" key="4">
    <source>
        <dbReference type="ARBA" id="ARBA00022737"/>
    </source>
</evidence>
<feature type="domain" description="C2H2-type" evidence="12">
    <location>
        <begin position="268"/>
        <end position="295"/>
    </location>
</feature>
<dbReference type="InterPro" id="IPR036236">
    <property type="entry name" value="Znf_C2H2_sf"/>
</dbReference>
<dbReference type="PANTHER" id="PTHR23235">
    <property type="entry name" value="KRUEPPEL-LIKE TRANSCRIPTION FACTOR"/>
    <property type="match status" value="1"/>
</dbReference>
<keyword evidence="6" id="KW-0862">Zinc</keyword>
<dbReference type="InterPro" id="IPR003309">
    <property type="entry name" value="SCAN_dom"/>
</dbReference>
<evidence type="ECO:0000256" key="6">
    <source>
        <dbReference type="ARBA" id="ARBA00022833"/>
    </source>
</evidence>
<keyword evidence="7" id="KW-0805">Transcription regulation</keyword>
<feature type="domain" description="C2H2-type" evidence="12">
    <location>
        <begin position="352"/>
        <end position="379"/>
    </location>
</feature>
<reference evidence="14" key="2">
    <citation type="submission" date="2025-09" db="UniProtKB">
        <authorList>
            <consortium name="Ensembl"/>
        </authorList>
    </citation>
    <scope>IDENTIFICATION</scope>
</reference>
<dbReference type="Gene3D" id="3.30.160.60">
    <property type="entry name" value="Classic Zinc Finger"/>
    <property type="match status" value="8"/>
</dbReference>
<feature type="domain" description="C2H2-type" evidence="12">
    <location>
        <begin position="296"/>
        <end position="323"/>
    </location>
</feature>
<dbReference type="Ensembl" id="ENSCSRT00000025414.1">
    <property type="protein sequence ID" value="ENSCSRP00000024366.1"/>
    <property type="gene ID" value="ENSCSRG00000018265.1"/>
</dbReference>
<dbReference type="Gene3D" id="1.10.4020.10">
    <property type="entry name" value="DNA breaking-rejoining enzymes"/>
    <property type="match status" value="1"/>
</dbReference>
<protein>
    <submittedName>
        <fullName evidence="14">Uncharacterized protein</fullName>
    </submittedName>
</protein>
<dbReference type="GO" id="GO:0000978">
    <property type="term" value="F:RNA polymerase II cis-regulatory region sequence-specific DNA binding"/>
    <property type="evidence" value="ECO:0007669"/>
    <property type="project" value="TreeGrafter"/>
</dbReference>
<sequence>GSWGGAGHRAEAREKLLKVKVSWQSSVSLFSYWEAEGPQEVCSRLHELFHQWLKPERHTKEQIMELLALQQFLIILPEEIQTWVWERHPETVEQAVTLTEAFQLIHQVSERCREQERTLKPDYSREKPEWRSEVDSLCERGLHRSCACFLFIPEDKAKEGNSGDSPNTCIGCGKSFCLRSNFITHQKLHMGEKPQDSKLSQHQGIYMGEKPYKCLECGEGFTLSSTLIHHQKIHRGERPYRCTECGKSFNKHSTLAQHQRIHTREKPFRCVACGKSFGRSSTLIQHERIHTGNKQHKCAECGKRFSQNADLIVHQRVHTGEKLYACTVCWKSFSCRSTLIKHQRIHTGQRPYKCLECKKSFSWSSNLICHHRVHMAEKPYKCTKCGKSFCRKSQLIQHQKW</sequence>
<dbReference type="FunFam" id="3.30.160.60:FF:000012">
    <property type="entry name" value="RB-associated KRAB zinc finger protein-like"/>
    <property type="match status" value="1"/>
</dbReference>
<dbReference type="PANTHER" id="PTHR23235:SF142">
    <property type="entry name" value="ZINC FINGER PROTEIN 384"/>
    <property type="match status" value="1"/>
</dbReference>
<dbReference type="Proteomes" id="UP000694403">
    <property type="component" value="Unplaced"/>
</dbReference>
<dbReference type="Pfam" id="PF02023">
    <property type="entry name" value="SCAN"/>
    <property type="match status" value="1"/>
</dbReference>
<feature type="domain" description="C2H2-type" evidence="12">
    <location>
        <begin position="380"/>
        <end position="401"/>
    </location>
</feature>
<dbReference type="GO" id="GO:0000981">
    <property type="term" value="F:DNA-binding transcription factor activity, RNA polymerase II-specific"/>
    <property type="evidence" value="ECO:0007669"/>
    <property type="project" value="TreeGrafter"/>
</dbReference>
<reference evidence="14" key="1">
    <citation type="submission" date="2025-08" db="UniProtKB">
        <authorList>
            <consortium name="Ensembl"/>
        </authorList>
    </citation>
    <scope>IDENTIFICATION</scope>
</reference>
<feature type="domain" description="C2H2-type" evidence="12">
    <location>
        <begin position="240"/>
        <end position="267"/>
    </location>
</feature>
<feature type="domain" description="C2H2-type" evidence="12">
    <location>
        <begin position="324"/>
        <end position="351"/>
    </location>
</feature>
<dbReference type="InterPro" id="IPR013087">
    <property type="entry name" value="Znf_C2H2_type"/>
</dbReference>
<dbReference type="GO" id="GO:0005634">
    <property type="term" value="C:nucleus"/>
    <property type="evidence" value="ECO:0007669"/>
    <property type="project" value="UniProtKB-SubCell"/>
</dbReference>
<keyword evidence="5 11" id="KW-0863">Zinc-finger</keyword>
<evidence type="ECO:0000259" key="13">
    <source>
        <dbReference type="PROSITE" id="PS50804"/>
    </source>
</evidence>
<dbReference type="CDD" id="cd07936">
    <property type="entry name" value="SCAN"/>
    <property type="match status" value="1"/>
</dbReference>
<evidence type="ECO:0000313" key="14">
    <source>
        <dbReference type="Ensembl" id="ENSCSRP00000024366.1"/>
    </source>
</evidence>
<dbReference type="FunFam" id="3.30.160.60:FF:000382">
    <property type="entry name" value="zinc finger protein 35 isoform X4"/>
    <property type="match status" value="1"/>
</dbReference>
<dbReference type="FunFam" id="3.30.160.60:FF:000058">
    <property type="entry name" value="Zinc finger protein 2 homolog"/>
    <property type="match status" value="1"/>
</dbReference>
<dbReference type="Pfam" id="PF00096">
    <property type="entry name" value="zf-C2H2"/>
    <property type="match status" value="6"/>
</dbReference>
<keyword evidence="4" id="KW-0677">Repeat</keyword>
<evidence type="ECO:0000313" key="15">
    <source>
        <dbReference type="Proteomes" id="UP000694403"/>
    </source>
</evidence>